<accession>A0A199WA28</accession>
<dbReference type="GO" id="GO:0016740">
    <property type="term" value="F:transferase activity"/>
    <property type="evidence" value="ECO:0007669"/>
    <property type="project" value="UniProtKB-KW"/>
</dbReference>
<gene>
    <name evidence="19" type="primary">LOC109715656</name>
    <name evidence="20" type="synonym">LOC109728145</name>
    <name evidence="16" type="ORF">ACMD2_14413</name>
</gene>
<dbReference type="SMART" id="SM00184">
    <property type="entry name" value="RING"/>
    <property type="match status" value="1"/>
</dbReference>
<evidence type="ECO:0000256" key="3">
    <source>
        <dbReference type="ARBA" id="ARBA00022679"/>
    </source>
</evidence>
<evidence type="ECO:0000313" key="18">
    <source>
        <dbReference type="Proteomes" id="UP000515123"/>
    </source>
</evidence>
<keyword evidence="3" id="KW-0808">Transferase</keyword>
<keyword evidence="7" id="KW-0833">Ubl conjugation pathway</keyword>
<evidence type="ECO:0000256" key="7">
    <source>
        <dbReference type="ARBA" id="ARBA00022786"/>
    </source>
</evidence>
<dbReference type="RefSeq" id="XP_020114082.1">
    <property type="nucleotide sequence ID" value="XM_020258493.1"/>
</dbReference>
<evidence type="ECO:0000313" key="19">
    <source>
        <dbReference type="RefSeq" id="XP_020096361.1"/>
    </source>
</evidence>
<keyword evidence="14" id="KW-0732">Signal</keyword>
<feature type="region of interest" description="Disordered" evidence="13">
    <location>
        <begin position="160"/>
        <end position="187"/>
    </location>
</feature>
<dbReference type="Proteomes" id="UP000092600">
    <property type="component" value="Unassembled WGS sequence"/>
</dbReference>
<evidence type="ECO:0000256" key="8">
    <source>
        <dbReference type="ARBA" id="ARBA00022833"/>
    </source>
</evidence>
<evidence type="ECO:0000256" key="1">
    <source>
        <dbReference type="ARBA" id="ARBA00004167"/>
    </source>
</evidence>
<evidence type="ECO:0000313" key="16">
    <source>
        <dbReference type="EMBL" id="OAY86098.1"/>
    </source>
</evidence>
<evidence type="ECO:0000256" key="10">
    <source>
        <dbReference type="ARBA" id="ARBA00023136"/>
    </source>
</evidence>
<feature type="compositionally biased region" description="Polar residues" evidence="13">
    <location>
        <begin position="164"/>
        <end position="178"/>
    </location>
</feature>
<dbReference type="InterPro" id="IPR013083">
    <property type="entry name" value="Znf_RING/FYVE/PHD"/>
</dbReference>
<dbReference type="AlphaFoldDB" id="A0A199WA28"/>
<dbReference type="Pfam" id="PF13639">
    <property type="entry name" value="zf-RING_2"/>
    <property type="match status" value="1"/>
</dbReference>
<sequence>MVMAIVLSVALLLVGIAALVAVHVCLVGRPFRRAGVGFETMGGVGGVSVVGARGLSPADLEKLPCYYYYYYVDSGGGAEEDDDDDDVKGRSDGAGDCAVCLESFRMGDTCRLLPACRHSFHARCVDSWLAKRPICPVCRRVAADDGVGAGAGAGAGLGARHHNSTAGVSTAPDPSSPASHVIPPPQI</sequence>
<reference evidence="19 20" key="2">
    <citation type="submission" date="2025-04" db="UniProtKB">
        <authorList>
            <consortium name="RefSeq"/>
        </authorList>
    </citation>
    <scope>IDENTIFICATION</scope>
    <source>
        <tissue evidence="19 20">Leaf</tissue>
    </source>
</reference>
<dbReference type="RefSeq" id="XP_020096361.1">
    <property type="nucleotide sequence ID" value="XM_020240772.1"/>
</dbReference>
<proteinExistence type="inferred from homology"/>
<evidence type="ECO:0000256" key="4">
    <source>
        <dbReference type="ARBA" id="ARBA00022692"/>
    </source>
</evidence>
<dbReference type="GeneID" id="109728145"/>
<evidence type="ECO:0000256" key="5">
    <source>
        <dbReference type="ARBA" id="ARBA00022723"/>
    </source>
</evidence>
<comment type="pathway">
    <text evidence="2">Protein modification; protein ubiquitination.</text>
</comment>
<dbReference type="PANTHER" id="PTHR45768:SF61">
    <property type="entry name" value="RING-H2 FINGER PROTEIN ATL18"/>
    <property type="match status" value="1"/>
</dbReference>
<evidence type="ECO:0000313" key="20">
    <source>
        <dbReference type="RefSeq" id="XP_020114082.1"/>
    </source>
</evidence>
<dbReference type="EMBL" id="LSRQ01000007">
    <property type="protein sequence ID" value="OAY86098.1"/>
    <property type="molecule type" value="Genomic_DNA"/>
</dbReference>
<dbReference type="Gramene" id="Aco000941.1.mrna1">
    <property type="protein sequence ID" value="Aco000941.1.mrna1.cds1"/>
    <property type="gene ID" value="Aco000941.1.path1"/>
</dbReference>
<comment type="subcellular location">
    <subcellularLocation>
        <location evidence="1">Membrane</location>
        <topology evidence="1">Single-pass membrane protein</topology>
    </subcellularLocation>
</comment>
<dbReference type="InterPro" id="IPR001841">
    <property type="entry name" value="Znf_RING"/>
</dbReference>
<evidence type="ECO:0000256" key="6">
    <source>
        <dbReference type="ARBA" id="ARBA00022771"/>
    </source>
</evidence>
<dbReference type="Proteomes" id="UP000515123">
    <property type="component" value="Linkage group 2"/>
</dbReference>
<evidence type="ECO:0000256" key="13">
    <source>
        <dbReference type="SAM" id="MobiDB-lite"/>
    </source>
</evidence>
<keyword evidence="18" id="KW-1185">Reference proteome</keyword>
<evidence type="ECO:0000313" key="17">
    <source>
        <dbReference type="Proteomes" id="UP000092600"/>
    </source>
</evidence>
<keyword evidence="5" id="KW-0479">Metal-binding</keyword>
<dbReference type="PANTHER" id="PTHR45768">
    <property type="entry name" value="E3 UBIQUITIN-PROTEIN LIGASE RNF13-LIKE"/>
    <property type="match status" value="1"/>
</dbReference>
<evidence type="ECO:0000256" key="14">
    <source>
        <dbReference type="SAM" id="SignalP"/>
    </source>
</evidence>
<dbReference type="GO" id="GO:0016020">
    <property type="term" value="C:membrane"/>
    <property type="evidence" value="ECO:0007669"/>
    <property type="project" value="UniProtKB-SubCell"/>
</dbReference>
<feature type="domain" description="RING-type" evidence="15">
    <location>
        <begin position="97"/>
        <end position="139"/>
    </location>
</feature>
<protein>
    <submittedName>
        <fullName evidence="19 20">E3 ubiquitin-protein ligase ATL23-like</fullName>
    </submittedName>
    <submittedName>
        <fullName evidence="16">RING-H2 finger protein ATL44</fullName>
    </submittedName>
</protein>
<keyword evidence="4" id="KW-0812">Transmembrane</keyword>
<dbReference type="Proteomes" id="UP000515123">
    <property type="component" value="Linkage group 9"/>
</dbReference>
<organism evidence="16 17">
    <name type="scientific">Ananas comosus</name>
    <name type="common">Pineapple</name>
    <name type="synonym">Ananas ananas</name>
    <dbReference type="NCBI Taxonomy" id="4615"/>
    <lineage>
        <taxon>Eukaryota</taxon>
        <taxon>Viridiplantae</taxon>
        <taxon>Streptophyta</taxon>
        <taxon>Embryophyta</taxon>
        <taxon>Tracheophyta</taxon>
        <taxon>Spermatophyta</taxon>
        <taxon>Magnoliopsida</taxon>
        <taxon>Liliopsida</taxon>
        <taxon>Poales</taxon>
        <taxon>Bromeliaceae</taxon>
        <taxon>Bromelioideae</taxon>
        <taxon>Ananas</taxon>
    </lineage>
</organism>
<dbReference type="OrthoDB" id="8062037at2759"/>
<evidence type="ECO:0000256" key="11">
    <source>
        <dbReference type="ARBA" id="ARBA00024209"/>
    </source>
</evidence>
<evidence type="ECO:0000256" key="2">
    <source>
        <dbReference type="ARBA" id="ARBA00004906"/>
    </source>
</evidence>
<keyword evidence="10" id="KW-0472">Membrane</keyword>
<name>A0A199WA28_ANACO</name>
<feature type="chain" id="PRO_5044554655" evidence="14">
    <location>
        <begin position="19"/>
        <end position="187"/>
    </location>
</feature>
<evidence type="ECO:0000256" key="12">
    <source>
        <dbReference type="PROSITE-ProRule" id="PRU00175"/>
    </source>
</evidence>
<evidence type="ECO:0000256" key="9">
    <source>
        <dbReference type="ARBA" id="ARBA00022989"/>
    </source>
</evidence>
<dbReference type="Gramene" id="Aco023082.1.mrna1">
    <property type="protein sequence ID" value="Aco023082.1.mrna1.cds1"/>
    <property type="gene ID" value="Aco023082.1.path1"/>
</dbReference>
<dbReference type="GO" id="GO:0008270">
    <property type="term" value="F:zinc ion binding"/>
    <property type="evidence" value="ECO:0007669"/>
    <property type="project" value="UniProtKB-KW"/>
</dbReference>
<comment type="similarity">
    <text evidence="11">Belongs to the RING-type zinc finger family. ATL subfamily.</text>
</comment>
<evidence type="ECO:0000259" key="15">
    <source>
        <dbReference type="PROSITE" id="PS50089"/>
    </source>
</evidence>
<keyword evidence="8" id="KW-0862">Zinc</keyword>
<dbReference type="GeneID" id="109715656"/>
<dbReference type="Gene3D" id="3.30.40.10">
    <property type="entry name" value="Zinc/RING finger domain, C3HC4 (zinc finger)"/>
    <property type="match status" value="1"/>
</dbReference>
<dbReference type="PROSITE" id="PS50089">
    <property type="entry name" value="ZF_RING_2"/>
    <property type="match status" value="1"/>
</dbReference>
<keyword evidence="6 12" id="KW-0863">Zinc-finger</keyword>
<reference evidence="16 17" key="1">
    <citation type="journal article" date="2016" name="DNA Res.">
        <title>The draft genome of MD-2 pineapple using hybrid error correction of long reads.</title>
        <authorList>
            <person name="Redwan R.M."/>
            <person name="Saidin A."/>
            <person name="Kumar S.V."/>
        </authorList>
    </citation>
    <scope>NUCLEOTIDE SEQUENCE [LARGE SCALE GENOMIC DNA]</scope>
    <source>
        <strain evidence="17">cv. MD2</strain>
        <tissue evidence="16">Leaf</tissue>
    </source>
</reference>
<dbReference type="SUPFAM" id="SSF57850">
    <property type="entry name" value="RING/U-box"/>
    <property type="match status" value="1"/>
</dbReference>
<feature type="signal peptide" evidence="14">
    <location>
        <begin position="1"/>
        <end position="18"/>
    </location>
</feature>
<keyword evidence="9" id="KW-1133">Transmembrane helix</keyword>